<dbReference type="Proteomes" id="UP000321046">
    <property type="component" value="Unassembled WGS sequence"/>
</dbReference>
<dbReference type="EMBL" id="VOSL01000140">
    <property type="protein sequence ID" value="TXD32076.1"/>
    <property type="molecule type" value="Genomic_DNA"/>
</dbReference>
<gene>
    <name evidence="2" type="ORF">FRC96_18955</name>
</gene>
<feature type="chain" id="PRO_5023116452" description="Outer membrane protein beta-barrel domain-containing protein" evidence="1">
    <location>
        <begin position="29"/>
        <end position="211"/>
    </location>
</feature>
<name>A0A5C6X656_9DELT</name>
<organism evidence="2 3">
    <name type="scientific">Lujinxingia vulgaris</name>
    <dbReference type="NCBI Taxonomy" id="2600176"/>
    <lineage>
        <taxon>Bacteria</taxon>
        <taxon>Deltaproteobacteria</taxon>
        <taxon>Bradymonadales</taxon>
        <taxon>Lujinxingiaceae</taxon>
        <taxon>Lujinxingia</taxon>
    </lineage>
</organism>
<proteinExistence type="predicted"/>
<comment type="caution">
    <text evidence="2">The sequence shown here is derived from an EMBL/GenBank/DDBJ whole genome shotgun (WGS) entry which is preliminary data.</text>
</comment>
<evidence type="ECO:0008006" key="4">
    <source>
        <dbReference type="Google" id="ProtNLM"/>
    </source>
</evidence>
<evidence type="ECO:0000256" key="1">
    <source>
        <dbReference type="SAM" id="SignalP"/>
    </source>
</evidence>
<evidence type="ECO:0000313" key="3">
    <source>
        <dbReference type="Proteomes" id="UP000321046"/>
    </source>
</evidence>
<dbReference type="AlphaFoldDB" id="A0A5C6X656"/>
<protein>
    <recommendedName>
        <fullName evidence="4">Outer membrane protein beta-barrel domain-containing protein</fullName>
    </recommendedName>
</protein>
<reference evidence="2 3" key="1">
    <citation type="submission" date="2019-08" db="EMBL/GenBank/DDBJ databases">
        <title>Bradymonadales sp. TMQ2.</title>
        <authorList>
            <person name="Liang Q."/>
        </authorList>
    </citation>
    <scope>NUCLEOTIDE SEQUENCE [LARGE SCALE GENOMIC DNA]</scope>
    <source>
        <strain evidence="2 3">TMQ2</strain>
    </source>
</reference>
<accession>A0A5C6X656</accession>
<evidence type="ECO:0000313" key="2">
    <source>
        <dbReference type="EMBL" id="TXD32076.1"/>
    </source>
</evidence>
<dbReference type="RefSeq" id="WP_146976851.1">
    <property type="nucleotide sequence ID" value="NZ_VOSL01000140.1"/>
</dbReference>
<keyword evidence="1" id="KW-0732">Signal</keyword>
<feature type="signal peptide" evidence="1">
    <location>
        <begin position="1"/>
        <end position="28"/>
    </location>
</feature>
<sequence length="211" mass="22619">MTNPTRTLPTLALLGVLTGLLLPTLAQAQHDESVPWHLPSTRDTPPPERPPSLAVFVEPAMAASAVGGRFYGYDPSLRIYVTGQRFGIHAGITSVTPLNVRDWEGPLFYVGATLNPLGGLHLGSPSPNLNLFLLGPRLGLNASYSRTNAGLGLGVELAPTGLRVARCEPICMFAELRPFNVQYTSTHADVFYSRLVNSRQISASLALGLAF</sequence>